<dbReference type="SMART" id="SM01381">
    <property type="entry name" value="7TM_GPCR_Srsx"/>
    <property type="match status" value="1"/>
</dbReference>
<evidence type="ECO:0000256" key="2">
    <source>
        <dbReference type="ARBA" id="ARBA00022692"/>
    </source>
</evidence>
<feature type="transmembrane region" description="Helical" evidence="12">
    <location>
        <begin position="215"/>
        <end position="233"/>
    </location>
</feature>
<dbReference type="CDD" id="cd15392">
    <property type="entry name" value="7tmA_PR4-like"/>
    <property type="match status" value="1"/>
</dbReference>
<dbReference type="OMA" id="RIGYIIW"/>
<feature type="transmembrane region" description="Helical" evidence="12">
    <location>
        <begin position="72"/>
        <end position="93"/>
    </location>
</feature>
<dbReference type="SUPFAM" id="SSF81321">
    <property type="entry name" value="Family A G protein-coupled receptor-like"/>
    <property type="match status" value="1"/>
</dbReference>
<evidence type="ECO:0000256" key="11">
    <source>
        <dbReference type="RuleBase" id="RU000688"/>
    </source>
</evidence>
<keyword evidence="15" id="KW-1185">Reference proteome</keyword>
<dbReference type="PRINTS" id="PR00237">
    <property type="entry name" value="GPCRRHODOPSN"/>
</dbReference>
<evidence type="ECO:0000256" key="12">
    <source>
        <dbReference type="SAM" id="Phobius"/>
    </source>
</evidence>
<feature type="transmembrane region" description="Helical" evidence="12">
    <location>
        <begin position="253"/>
        <end position="277"/>
    </location>
</feature>
<dbReference type="KEGG" id="lgi:LOTGIDRAFT_105957"/>
<comment type="function">
    <text evidence="10">Receptor for NPAF (A-18-F-amide) and NPFF (F-8-F-amide) neuropeptides, also known as morphine-modulating peptides. Can also be activated by a variety of naturally occurring or synthetic FMRF-amide like ligands. This receptor mediates its action by association with G proteins that activate a phosphatidylinositol-calcium second messenger system.</text>
</comment>
<dbReference type="InterPro" id="IPR017452">
    <property type="entry name" value="GPCR_Rhodpsn_7TM"/>
</dbReference>
<feature type="transmembrane region" description="Helical" evidence="12">
    <location>
        <begin position="33"/>
        <end position="60"/>
    </location>
</feature>
<keyword evidence="5 12" id="KW-0472">Membrane</keyword>
<dbReference type="HOGENOM" id="CLU_009579_6_1_1"/>
<dbReference type="EMBL" id="KB202619">
    <property type="protein sequence ID" value="ESO89275.1"/>
    <property type="molecule type" value="Genomic_DNA"/>
</dbReference>
<evidence type="ECO:0000256" key="8">
    <source>
        <dbReference type="ARBA" id="ARBA00023180"/>
    </source>
</evidence>
<dbReference type="PROSITE" id="PS50262">
    <property type="entry name" value="G_PROTEIN_RECEP_F1_2"/>
    <property type="match status" value="1"/>
</dbReference>
<keyword evidence="7 11" id="KW-0675">Receptor</keyword>
<dbReference type="OrthoDB" id="10053194at2759"/>
<feature type="transmembrane region" description="Helical" evidence="12">
    <location>
        <begin position="162"/>
        <end position="185"/>
    </location>
</feature>
<evidence type="ECO:0000256" key="9">
    <source>
        <dbReference type="ARBA" id="ARBA00023224"/>
    </source>
</evidence>
<keyword evidence="2 11" id="KW-0812">Transmembrane</keyword>
<proteinExistence type="inferred from homology"/>
<keyword evidence="3 12" id="KW-1133">Transmembrane helix</keyword>
<evidence type="ECO:0000256" key="1">
    <source>
        <dbReference type="ARBA" id="ARBA00004141"/>
    </source>
</evidence>
<evidence type="ECO:0000256" key="7">
    <source>
        <dbReference type="ARBA" id="ARBA00023170"/>
    </source>
</evidence>
<evidence type="ECO:0000256" key="10">
    <source>
        <dbReference type="ARBA" id="ARBA00025478"/>
    </source>
</evidence>
<feature type="transmembrane region" description="Helical" evidence="12">
    <location>
        <begin position="114"/>
        <end position="133"/>
    </location>
</feature>
<dbReference type="GO" id="GO:0008188">
    <property type="term" value="F:neuropeptide receptor activity"/>
    <property type="evidence" value="ECO:0007669"/>
    <property type="project" value="InterPro"/>
</dbReference>
<dbReference type="PROSITE" id="PS00237">
    <property type="entry name" value="G_PROTEIN_RECEP_F1_1"/>
    <property type="match status" value="1"/>
</dbReference>
<keyword evidence="8" id="KW-0325">Glycoprotein</keyword>
<feature type="domain" description="G-protein coupled receptors family 1 profile" evidence="13">
    <location>
        <begin position="12"/>
        <end position="274"/>
    </location>
</feature>
<evidence type="ECO:0000256" key="4">
    <source>
        <dbReference type="ARBA" id="ARBA00023040"/>
    </source>
</evidence>
<comment type="similarity">
    <text evidence="11">Belongs to the G-protein coupled receptor 1 family.</text>
</comment>
<keyword evidence="9 11" id="KW-0807">Transducer</keyword>
<gene>
    <name evidence="14" type="ORF">LOTGIDRAFT_105957</name>
</gene>
<feature type="transmembrane region" description="Helical" evidence="12">
    <location>
        <begin position="6"/>
        <end position="21"/>
    </location>
</feature>
<dbReference type="InterPro" id="IPR000276">
    <property type="entry name" value="GPCR_Rhodpsn"/>
</dbReference>
<evidence type="ECO:0000313" key="14">
    <source>
        <dbReference type="EMBL" id="ESO89275.1"/>
    </source>
</evidence>
<name>V4A2W6_LOTGI</name>
<accession>V4A2W6</accession>
<dbReference type="Proteomes" id="UP000030746">
    <property type="component" value="Unassembled WGS sequence"/>
</dbReference>
<evidence type="ECO:0000256" key="6">
    <source>
        <dbReference type="ARBA" id="ARBA00023157"/>
    </source>
</evidence>
<reference evidence="14 15" key="1">
    <citation type="journal article" date="2013" name="Nature">
        <title>Insights into bilaterian evolution from three spiralian genomes.</title>
        <authorList>
            <person name="Simakov O."/>
            <person name="Marletaz F."/>
            <person name="Cho S.J."/>
            <person name="Edsinger-Gonzales E."/>
            <person name="Havlak P."/>
            <person name="Hellsten U."/>
            <person name="Kuo D.H."/>
            <person name="Larsson T."/>
            <person name="Lv J."/>
            <person name="Arendt D."/>
            <person name="Savage R."/>
            <person name="Osoegawa K."/>
            <person name="de Jong P."/>
            <person name="Grimwood J."/>
            <person name="Chapman J.A."/>
            <person name="Shapiro H."/>
            <person name="Aerts A."/>
            <person name="Otillar R.P."/>
            <person name="Terry A.Y."/>
            <person name="Boore J.L."/>
            <person name="Grigoriev I.V."/>
            <person name="Lindberg D.R."/>
            <person name="Seaver E.C."/>
            <person name="Weisblat D.A."/>
            <person name="Putnam N.H."/>
            <person name="Rokhsar D.S."/>
        </authorList>
    </citation>
    <scope>NUCLEOTIDE SEQUENCE [LARGE SCALE GENOMIC DNA]</scope>
</reference>
<dbReference type="CTD" id="20230046"/>
<dbReference type="AlphaFoldDB" id="V4A2W6"/>
<dbReference type="RefSeq" id="XP_009060304.1">
    <property type="nucleotide sequence ID" value="XM_009062056.1"/>
</dbReference>
<dbReference type="Gene3D" id="1.20.1070.10">
    <property type="entry name" value="Rhodopsin 7-helix transmembrane proteins"/>
    <property type="match status" value="1"/>
</dbReference>
<evidence type="ECO:0000259" key="13">
    <source>
        <dbReference type="PROSITE" id="PS50262"/>
    </source>
</evidence>
<evidence type="ECO:0000313" key="15">
    <source>
        <dbReference type="Proteomes" id="UP000030746"/>
    </source>
</evidence>
<dbReference type="PANTHER" id="PTHR24238">
    <property type="entry name" value="G-PROTEIN COUPLED RECEPTOR"/>
    <property type="match status" value="1"/>
</dbReference>
<protein>
    <recommendedName>
        <fullName evidence="13">G-protein coupled receptors family 1 profile domain-containing protein</fullName>
    </recommendedName>
</protein>
<keyword evidence="4 11" id="KW-0297">G-protein coupled receptor</keyword>
<dbReference type="Pfam" id="PF00001">
    <property type="entry name" value="7tm_1"/>
    <property type="match status" value="1"/>
</dbReference>
<keyword evidence="6" id="KW-1015">Disulfide bond</keyword>
<dbReference type="PRINTS" id="PR01570">
    <property type="entry name" value="NPFFRECEPTOR"/>
</dbReference>
<dbReference type="GeneID" id="20230046"/>
<organism evidence="14 15">
    <name type="scientific">Lottia gigantea</name>
    <name type="common">Giant owl limpet</name>
    <dbReference type="NCBI Taxonomy" id="225164"/>
    <lineage>
        <taxon>Eukaryota</taxon>
        <taxon>Metazoa</taxon>
        <taxon>Spiralia</taxon>
        <taxon>Lophotrochozoa</taxon>
        <taxon>Mollusca</taxon>
        <taxon>Gastropoda</taxon>
        <taxon>Patellogastropoda</taxon>
        <taxon>Lottioidea</taxon>
        <taxon>Lottiidae</taxon>
        <taxon>Lottia</taxon>
    </lineage>
</organism>
<dbReference type="PANTHER" id="PTHR24238:SF73">
    <property type="entry name" value="RYAMIDE RECEPTOR"/>
    <property type="match status" value="1"/>
</dbReference>
<evidence type="ECO:0000256" key="5">
    <source>
        <dbReference type="ARBA" id="ARBA00023136"/>
    </source>
</evidence>
<sequence>MYSLLIAVAVGGNLAVCYIILSSRKMRGMITNLFLLNLAFSDVVKAVICNPFTFVANLILMYWPFGAFMCPLVTYIQVVAVFFSAFTLVVMSLDRYVAVMYPLKPKLTKKQARYLIVLVWILAFIVPVPTAIMSKISFSNLTYHPSAKGQCLEVWDPPSRKYIYSIVVMLLQYFLPLLVLVYTNCRIGYVVWIKKTPGEAEEERDQRLAASKRRLIKMIIIVVTIYAVCWLPLHVVTLIGDQDPTIFDSDYMVYLWMCFHWLAMSHSCYNPFVYFWINPHFREGIKKLFFICKFQNTKKSDYKMARYSDCNSFQMTDVNIYKYEGPEKLTYH</sequence>
<dbReference type="InterPro" id="IPR005395">
    <property type="entry name" value="NPFF_rcpt"/>
</dbReference>
<dbReference type="GO" id="GO:0005886">
    <property type="term" value="C:plasma membrane"/>
    <property type="evidence" value="ECO:0007669"/>
    <property type="project" value="TreeGrafter"/>
</dbReference>
<evidence type="ECO:0000256" key="3">
    <source>
        <dbReference type="ARBA" id="ARBA00022989"/>
    </source>
</evidence>
<comment type="subcellular location">
    <subcellularLocation>
        <location evidence="1">Membrane</location>
        <topology evidence="1">Multi-pass membrane protein</topology>
    </subcellularLocation>
</comment>